<evidence type="ECO:0000313" key="2">
    <source>
        <dbReference type="Proteomes" id="UP001165064"/>
    </source>
</evidence>
<keyword evidence="2" id="KW-1185">Reference proteome</keyword>
<organism evidence="1 2">
    <name type="scientific">Ambrosiozyma monospora</name>
    <name type="common">Yeast</name>
    <name type="synonym">Endomycopsis monosporus</name>
    <dbReference type="NCBI Taxonomy" id="43982"/>
    <lineage>
        <taxon>Eukaryota</taxon>
        <taxon>Fungi</taxon>
        <taxon>Dikarya</taxon>
        <taxon>Ascomycota</taxon>
        <taxon>Saccharomycotina</taxon>
        <taxon>Pichiomycetes</taxon>
        <taxon>Pichiales</taxon>
        <taxon>Pichiaceae</taxon>
        <taxon>Ambrosiozyma</taxon>
    </lineage>
</organism>
<dbReference type="EMBL" id="BSXS01001347">
    <property type="protein sequence ID" value="GME75902.1"/>
    <property type="molecule type" value="Genomic_DNA"/>
</dbReference>
<sequence length="265" mass="30410">MNVPYDDEMLNNNSGSLASPYIITMMRGGVKFLPHLLNALILLAVISCGNSSVYIASRSLVACSDINLIHPIFGWKDRAGRPVVSLIVTFVVGTGLAFLNCSNSGVQVYNWFNSLVALNGYFNWLTIYISHYRFRQGLKAQGIDYKSFKLYDKLFPYTTYVGSFIIFVLFIAQFYIGIYPLDDEGMSAAERTQNFFLTYLCVPLFVGCYAYYKLRWRGSYVKPEEMDFSAGKQWDKIEEIEEIKYAEKENSRKGVFNRVMERYFA</sequence>
<accession>A0ACB5SXB0</accession>
<proteinExistence type="predicted"/>
<dbReference type="Proteomes" id="UP001165064">
    <property type="component" value="Unassembled WGS sequence"/>
</dbReference>
<evidence type="ECO:0000313" key="1">
    <source>
        <dbReference type="EMBL" id="GME75902.1"/>
    </source>
</evidence>
<name>A0ACB5SXB0_AMBMO</name>
<reference evidence="1" key="1">
    <citation type="submission" date="2023-04" db="EMBL/GenBank/DDBJ databases">
        <title>Ambrosiozyma monospora NBRC 10751.</title>
        <authorList>
            <person name="Ichikawa N."/>
            <person name="Sato H."/>
            <person name="Tonouchi N."/>
        </authorList>
    </citation>
    <scope>NUCLEOTIDE SEQUENCE</scope>
    <source>
        <strain evidence="1">NBRC 10751</strain>
    </source>
</reference>
<protein>
    <submittedName>
        <fullName evidence="1">Unnamed protein product</fullName>
    </submittedName>
</protein>
<gene>
    <name evidence="1" type="ORF">Amon02_000235800</name>
</gene>
<comment type="caution">
    <text evidence="1">The sequence shown here is derived from an EMBL/GenBank/DDBJ whole genome shotgun (WGS) entry which is preliminary data.</text>
</comment>